<organism evidence="1">
    <name type="scientific">Arundo donax</name>
    <name type="common">Giant reed</name>
    <name type="synonym">Donax arundinaceus</name>
    <dbReference type="NCBI Taxonomy" id="35708"/>
    <lineage>
        <taxon>Eukaryota</taxon>
        <taxon>Viridiplantae</taxon>
        <taxon>Streptophyta</taxon>
        <taxon>Embryophyta</taxon>
        <taxon>Tracheophyta</taxon>
        <taxon>Spermatophyta</taxon>
        <taxon>Magnoliopsida</taxon>
        <taxon>Liliopsida</taxon>
        <taxon>Poales</taxon>
        <taxon>Poaceae</taxon>
        <taxon>PACMAD clade</taxon>
        <taxon>Arundinoideae</taxon>
        <taxon>Arundineae</taxon>
        <taxon>Arundo</taxon>
    </lineage>
</organism>
<proteinExistence type="predicted"/>
<protein>
    <submittedName>
        <fullName evidence="1">Uncharacterized protein</fullName>
    </submittedName>
</protein>
<reference evidence="1" key="2">
    <citation type="journal article" date="2015" name="Data Brief">
        <title>Shoot transcriptome of the giant reed, Arundo donax.</title>
        <authorList>
            <person name="Barrero R.A."/>
            <person name="Guerrero F.D."/>
            <person name="Moolhuijzen P."/>
            <person name="Goolsby J.A."/>
            <person name="Tidwell J."/>
            <person name="Bellgard S.E."/>
            <person name="Bellgard M.I."/>
        </authorList>
    </citation>
    <scope>NUCLEOTIDE SEQUENCE</scope>
    <source>
        <tissue evidence="1">Shoot tissue taken approximately 20 cm above the soil surface</tissue>
    </source>
</reference>
<name>A0A0A9FW12_ARUDO</name>
<sequence length="38" mass="4488">MLSYIYTKYIGNNQITKGSIHADLNYIHILLHHRCKNT</sequence>
<reference evidence="1" key="1">
    <citation type="submission" date="2014-09" db="EMBL/GenBank/DDBJ databases">
        <authorList>
            <person name="Magalhaes I.L.F."/>
            <person name="Oliveira U."/>
            <person name="Santos F.R."/>
            <person name="Vidigal T.H.D.A."/>
            <person name="Brescovit A.D."/>
            <person name="Santos A.J."/>
        </authorList>
    </citation>
    <scope>NUCLEOTIDE SEQUENCE</scope>
    <source>
        <tissue evidence="1">Shoot tissue taken approximately 20 cm above the soil surface</tissue>
    </source>
</reference>
<dbReference type="AlphaFoldDB" id="A0A0A9FW12"/>
<dbReference type="EMBL" id="GBRH01181434">
    <property type="protein sequence ID" value="JAE16462.1"/>
    <property type="molecule type" value="Transcribed_RNA"/>
</dbReference>
<evidence type="ECO:0000313" key="1">
    <source>
        <dbReference type="EMBL" id="JAE16462.1"/>
    </source>
</evidence>
<accession>A0A0A9FW12</accession>